<evidence type="ECO:0000313" key="2">
    <source>
        <dbReference type="EMBL" id="GBM07014.1"/>
    </source>
</evidence>
<evidence type="ECO:0000256" key="1">
    <source>
        <dbReference type="SAM" id="MobiDB-lite"/>
    </source>
</evidence>
<sequence>MTKTTPELTSPSPNFHPTPTGGRLATTYDLTCNRPNTRRIFSEIRFRTWKPPIPKPRPCHYAIVTLEKFMLITRRWRIRASRVHRRCAELVHVKSEEIQTFLLWLDD</sequence>
<reference evidence="2 3" key="1">
    <citation type="journal article" date="2019" name="Sci. Rep.">
        <title>Orb-weaving spider Araneus ventricosus genome elucidates the spidroin gene catalogue.</title>
        <authorList>
            <person name="Kono N."/>
            <person name="Nakamura H."/>
            <person name="Ohtoshi R."/>
            <person name="Moran D.A.P."/>
            <person name="Shinohara A."/>
            <person name="Yoshida Y."/>
            <person name="Fujiwara M."/>
            <person name="Mori M."/>
            <person name="Tomita M."/>
            <person name="Arakawa K."/>
        </authorList>
    </citation>
    <scope>NUCLEOTIDE SEQUENCE [LARGE SCALE GENOMIC DNA]</scope>
</reference>
<proteinExistence type="predicted"/>
<evidence type="ECO:0000313" key="3">
    <source>
        <dbReference type="Proteomes" id="UP000499080"/>
    </source>
</evidence>
<dbReference type="AlphaFoldDB" id="A0A4Y2CT23"/>
<feature type="region of interest" description="Disordered" evidence="1">
    <location>
        <begin position="1"/>
        <end position="29"/>
    </location>
</feature>
<name>A0A4Y2CT23_ARAVE</name>
<keyword evidence="3" id="KW-1185">Reference proteome</keyword>
<accession>A0A4Y2CT23</accession>
<protein>
    <submittedName>
        <fullName evidence="2">Uncharacterized protein</fullName>
    </submittedName>
</protein>
<comment type="caution">
    <text evidence="2">The sequence shown here is derived from an EMBL/GenBank/DDBJ whole genome shotgun (WGS) entry which is preliminary data.</text>
</comment>
<feature type="compositionally biased region" description="Polar residues" evidence="1">
    <location>
        <begin position="1"/>
        <end position="17"/>
    </location>
</feature>
<gene>
    <name evidence="2" type="ORF">AVEN_63460_1</name>
</gene>
<organism evidence="2 3">
    <name type="scientific">Araneus ventricosus</name>
    <name type="common">Orbweaver spider</name>
    <name type="synonym">Epeira ventricosa</name>
    <dbReference type="NCBI Taxonomy" id="182803"/>
    <lineage>
        <taxon>Eukaryota</taxon>
        <taxon>Metazoa</taxon>
        <taxon>Ecdysozoa</taxon>
        <taxon>Arthropoda</taxon>
        <taxon>Chelicerata</taxon>
        <taxon>Arachnida</taxon>
        <taxon>Araneae</taxon>
        <taxon>Araneomorphae</taxon>
        <taxon>Entelegynae</taxon>
        <taxon>Araneoidea</taxon>
        <taxon>Araneidae</taxon>
        <taxon>Araneus</taxon>
    </lineage>
</organism>
<dbReference type="EMBL" id="BGPR01000237">
    <property type="protein sequence ID" value="GBM07014.1"/>
    <property type="molecule type" value="Genomic_DNA"/>
</dbReference>
<dbReference type="Proteomes" id="UP000499080">
    <property type="component" value="Unassembled WGS sequence"/>
</dbReference>